<evidence type="ECO:0000256" key="1">
    <source>
        <dbReference type="SAM" id="MobiDB-lite"/>
    </source>
</evidence>
<dbReference type="Gramene" id="BGIOSGA018194-TA">
    <property type="protein sequence ID" value="BGIOSGA018194-PA"/>
    <property type="gene ID" value="BGIOSGA018194"/>
</dbReference>
<dbReference type="STRING" id="39946.B8AXE9"/>
<reference evidence="2 3" key="1">
    <citation type="journal article" date="2005" name="PLoS Biol.">
        <title>The genomes of Oryza sativa: a history of duplications.</title>
        <authorList>
            <person name="Yu J."/>
            <person name="Wang J."/>
            <person name="Lin W."/>
            <person name="Li S."/>
            <person name="Li H."/>
            <person name="Zhou J."/>
            <person name="Ni P."/>
            <person name="Dong W."/>
            <person name="Hu S."/>
            <person name="Zeng C."/>
            <person name="Zhang J."/>
            <person name="Zhang Y."/>
            <person name="Li R."/>
            <person name="Xu Z."/>
            <person name="Li S."/>
            <person name="Li X."/>
            <person name="Zheng H."/>
            <person name="Cong L."/>
            <person name="Lin L."/>
            <person name="Yin J."/>
            <person name="Geng J."/>
            <person name="Li G."/>
            <person name="Shi J."/>
            <person name="Liu J."/>
            <person name="Lv H."/>
            <person name="Li J."/>
            <person name="Wang J."/>
            <person name="Deng Y."/>
            <person name="Ran L."/>
            <person name="Shi X."/>
            <person name="Wang X."/>
            <person name="Wu Q."/>
            <person name="Li C."/>
            <person name="Ren X."/>
            <person name="Wang J."/>
            <person name="Wang X."/>
            <person name="Li D."/>
            <person name="Liu D."/>
            <person name="Zhang X."/>
            <person name="Ji Z."/>
            <person name="Zhao W."/>
            <person name="Sun Y."/>
            <person name="Zhang Z."/>
            <person name="Bao J."/>
            <person name="Han Y."/>
            <person name="Dong L."/>
            <person name="Ji J."/>
            <person name="Chen P."/>
            <person name="Wu S."/>
            <person name="Liu J."/>
            <person name="Xiao Y."/>
            <person name="Bu D."/>
            <person name="Tan J."/>
            <person name="Yang L."/>
            <person name="Ye C."/>
            <person name="Zhang J."/>
            <person name="Xu J."/>
            <person name="Zhou Y."/>
            <person name="Yu Y."/>
            <person name="Zhang B."/>
            <person name="Zhuang S."/>
            <person name="Wei H."/>
            <person name="Liu B."/>
            <person name="Lei M."/>
            <person name="Yu H."/>
            <person name="Li Y."/>
            <person name="Xu H."/>
            <person name="Wei S."/>
            <person name="He X."/>
            <person name="Fang L."/>
            <person name="Zhang Z."/>
            <person name="Zhang Y."/>
            <person name="Huang X."/>
            <person name="Su Z."/>
            <person name="Tong W."/>
            <person name="Li J."/>
            <person name="Tong Z."/>
            <person name="Li S."/>
            <person name="Ye J."/>
            <person name="Wang L."/>
            <person name="Fang L."/>
            <person name="Lei T."/>
            <person name="Chen C."/>
            <person name="Chen H."/>
            <person name="Xu Z."/>
            <person name="Li H."/>
            <person name="Huang H."/>
            <person name="Zhang F."/>
            <person name="Xu H."/>
            <person name="Li N."/>
            <person name="Zhao C."/>
            <person name="Li S."/>
            <person name="Dong L."/>
            <person name="Huang Y."/>
            <person name="Li L."/>
            <person name="Xi Y."/>
            <person name="Qi Q."/>
            <person name="Li W."/>
            <person name="Zhang B."/>
            <person name="Hu W."/>
            <person name="Zhang Y."/>
            <person name="Tian X."/>
            <person name="Jiao Y."/>
            <person name="Liang X."/>
            <person name="Jin J."/>
            <person name="Gao L."/>
            <person name="Zheng W."/>
            <person name="Hao B."/>
            <person name="Liu S."/>
            <person name="Wang W."/>
            <person name="Yuan L."/>
            <person name="Cao M."/>
            <person name="McDermott J."/>
            <person name="Samudrala R."/>
            <person name="Wang J."/>
            <person name="Wong G.K."/>
            <person name="Yang H."/>
        </authorList>
    </citation>
    <scope>NUCLEOTIDE SEQUENCE [LARGE SCALE GENOMIC DNA]</scope>
    <source>
        <strain evidence="3">cv. 93-11</strain>
    </source>
</reference>
<dbReference type="InterPro" id="IPR032675">
    <property type="entry name" value="LRR_dom_sf"/>
</dbReference>
<proteinExistence type="predicted"/>
<accession>B8AXE9</accession>
<dbReference type="AlphaFoldDB" id="B8AXE9"/>
<dbReference type="SUPFAM" id="SSF52058">
    <property type="entry name" value="L domain-like"/>
    <property type="match status" value="1"/>
</dbReference>
<feature type="compositionally biased region" description="Low complexity" evidence="1">
    <location>
        <begin position="19"/>
        <end position="28"/>
    </location>
</feature>
<evidence type="ECO:0000313" key="3">
    <source>
        <dbReference type="Proteomes" id="UP000007015"/>
    </source>
</evidence>
<feature type="region of interest" description="Disordered" evidence="1">
    <location>
        <begin position="1"/>
        <end position="49"/>
    </location>
</feature>
<dbReference type="EMBL" id="CM000130">
    <property type="protein sequence ID" value="EEC79076.1"/>
    <property type="molecule type" value="Genomic_DNA"/>
</dbReference>
<gene>
    <name evidence="2" type="ORF">OsI_19664</name>
</gene>
<dbReference type="Proteomes" id="UP000007015">
    <property type="component" value="Chromosome 5"/>
</dbReference>
<name>B8AXE9_ORYSI</name>
<organism evidence="2 3">
    <name type="scientific">Oryza sativa subsp. indica</name>
    <name type="common">Rice</name>
    <dbReference type="NCBI Taxonomy" id="39946"/>
    <lineage>
        <taxon>Eukaryota</taxon>
        <taxon>Viridiplantae</taxon>
        <taxon>Streptophyta</taxon>
        <taxon>Embryophyta</taxon>
        <taxon>Tracheophyta</taxon>
        <taxon>Spermatophyta</taxon>
        <taxon>Magnoliopsida</taxon>
        <taxon>Liliopsida</taxon>
        <taxon>Poales</taxon>
        <taxon>Poaceae</taxon>
        <taxon>BOP clade</taxon>
        <taxon>Oryzoideae</taxon>
        <taxon>Oryzeae</taxon>
        <taxon>Oryzinae</taxon>
        <taxon>Oryza</taxon>
        <taxon>Oryza sativa</taxon>
    </lineage>
</organism>
<protein>
    <submittedName>
        <fullName evidence="2">Uncharacterized protein</fullName>
    </submittedName>
</protein>
<sequence length="107" mass="11511">MAAAARCPGDHRGGGASPTTTAAAAAAAHSEQPEPRNLPPLSRPTDLPSSLQRISIVDCPNISSLPDLPSSLQHIYIRDCPLLKESCRVPDGESWPKIAHIRWKRID</sequence>
<keyword evidence="3" id="KW-1185">Reference proteome</keyword>
<dbReference type="Gene3D" id="3.80.10.10">
    <property type="entry name" value="Ribonuclease Inhibitor"/>
    <property type="match status" value="1"/>
</dbReference>
<dbReference type="HOGENOM" id="CLU_2214334_0_0_1"/>
<evidence type="ECO:0000313" key="2">
    <source>
        <dbReference type="EMBL" id="EEC79076.1"/>
    </source>
</evidence>